<evidence type="ECO:0000259" key="10">
    <source>
        <dbReference type="Pfam" id="PF00697"/>
    </source>
</evidence>
<comment type="caution">
    <text evidence="11">The sequence shown here is derived from an EMBL/GenBank/DDBJ whole genome shotgun (WGS) entry which is preliminary data.</text>
</comment>
<evidence type="ECO:0000256" key="1">
    <source>
        <dbReference type="ARBA" id="ARBA00001164"/>
    </source>
</evidence>
<reference evidence="11 12" key="1">
    <citation type="submission" date="2010-08" db="EMBL/GenBank/DDBJ databases">
        <authorList>
            <person name="Weinstock G."/>
            <person name="Sodergren E."/>
            <person name="Clifton S."/>
            <person name="Fulton L."/>
            <person name="Fulton B."/>
            <person name="Courtney L."/>
            <person name="Fronick C."/>
            <person name="Harrison M."/>
            <person name="Strong C."/>
            <person name="Farmer C."/>
            <person name="Delahaunty K."/>
            <person name="Markovic C."/>
            <person name="Hall O."/>
            <person name="Minx P."/>
            <person name="Tomlinson C."/>
            <person name="Mitreva M."/>
            <person name="Hou S."/>
            <person name="Chen J."/>
            <person name="Wollam A."/>
            <person name="Pepin K.H."/>
            <person name="Johnson M."/>
            <person name="Bhonagiri V."/>
            <person name="Zhang X."/>
            <person name="Suruliraj S."/>
            <person name="Warren W."/>
            <person name="Chinwalla A."/>
            <person name="Mardis E.R."/>
            <person name="Wilson R.K."/>
        </authorList>
    </citation>
    <scope>NUCLEOTIDE SEQUENCE [LARGE SCALE GENOMIC DNA]</scope>
    <source>
        <strain evidence="11 12">F0359</strain>
    </source>
</reference>
<evidence type="ECO:0000313" key="12">
    <source>
        <dbReference type="Proteomes" id="UP000003195"/>
    </source>
</evidence>
<dbReference type="PANTHER" id="PTHR42894:SF1">
    <property type="entry name" value="N-(5'-PHOSPHORIBOSYL)ANTHRANILATE ISOMERASE"/>
    <property type="match status" value="1"/>
</dbReference>
<accession>E2ZBI8</accession>
<dbReference type="InterPro" id="IPR013785">
    <property type="entry name" value="Aldolase_TIM"/>
</dbReference>
<evidence type="ECO:0000256" key="2">
    <source>
        <dbReference type="ARBA" id="ARBA00004664"/>
    </source>
</evidence>
<protein>
    <recommendedName>
        <fullName evidence="4 9">N-(5'-phosphoribosyl)anthranilate isomerase</fullName>
        <shortName evidence="9">PRAI</shortName>
        <ecNumber evidence="3 9">5.3.1.24</ecNumber>
    </recommendedName>
</protein>
<dbReference type="EMBL" id="AECS01000036">
    <property type="protein sequence ID" value="EFQ04216.1"/>
    <property type="molecule type" value="Genomic_DNA"/>
</dbReference>
<comment type="pathway">
    <text evidence="2 9">Amino-acid biosynthesis; L-tryptophan biosynthesis; L-tryptophan from chorismate: step 3/5.</text>
</comment>
<dbReference type="AlphaFoldDB" id="E2ZBI8"/>
<keyword evidence="8 9" id="KW-0413">Isomerase</keyword>
<keyword evidence="12" id="KW-1185">Reference proteome</keyword>
<evidence type="ECO:0000313" key="11">
    <source>
        <dbReference type="EMBL" id="EFQ04216.1"/>
    </source>
</evidence>
<proteinExistence type="inferred from homology"/>
<evidence type="ECO:0000256" key="9">
    <source>
        <dbReference type="HAMAP-Rule" id="MF_00135"/>
    </source>
</evidence>
<dbReference type="HOGENOM" id="CLU_076364_1_0_9"/>
<dbReference type="STRING" id="706434.HMPREF9429_00815"/>
<evidence type="ECO:0000256" key="6">
    <source>
        <dbReference type="ARBA" id="ARBA00022822"/>
    </source>
</evidence>
<comment type="catalytic activity">
    <reaction evidence="1 9">
        <text>N-(5-phospho-beta-D-ribosyl)anthranilate = 1-(2-carboxyphenylamino)-1-deoxy-D-ribulose 5-phosphate</text>
        <dbReference type="Rhea" id="RHEA:21540"/>
        <dbReference type="ChEBI" id="CHEBI:18277"/>
        <dbReference type="ChEBI" id="CHEBI:58613"/>
        <dbReference type="EC" id="5.3.1.24"/>
    </reaction>
</comment>
<evidence type="ECO:0000256" key="8">
    <source>
        <dbReference type="ARBA" id="ARBA00023235"/>
    </source>
</evidence>
<dbReference type="InterPro" id="IPR044643">
    <property type="entry name" value="TrpF_fam"/>
</dbReference>
<dbReference type="CDD" id="cd00405">
    <property type="entry name" value="PRAI"/>
    <property type="match status" value="1"/>
</dbReference>
<dbReference type="Proteomes" id="UP000003195">
    <property type="component" value="Unassembled WGS sequence"/>
</dbReference>
<dbReference type="PANTHER" id="PTHR42894">
    <property type="entry name" value="N-(5'-PHOSPHORIBOSYL)ANTHRANILATE ISOMERASE"/>
    <property type="match status" value="1"/>
</dbReference>
<sequence length="197" mass="22204">MKIKICGLTREEDIRIVNNVRPDYVGFVFAGNKRKVDEAQAARLRQLLDENIPAVGVFVNAPIEQIYRLVKAKTVQLVQLHGNEDEEYIKALNECCHVPVIKAFSVQSKIDIEKARKSSVPWVLLDNGNGGTGERFSWDLIASLQRPFFLAGGLSPENVREAAIYRPYALDVSSGVETNGKKDKEKIKRFVTYVRNL</sequence>
<evidence type="ECO:0000256" key="3">
    <source>
        <dbReference type="ARBA" id="ARBA00012572"/>
    </source>
</evidence>
<dbReference type="UniPathway" id="UPA00035">
    <property type="reaction ID" value="UER00042"/>
</dbReference>
<comment type="similarity">
    <text evidence="9">Belongs to the TrpF family.</text>
</comment>
<dbReference type="eggNOG" id="COG0135">
    <property type="taxonomic scope" value="Bacteria"/>
</dbReference>
<organism evidence="11 12">
    <name type="scientific">Megasphaera micronuciformis F0359</name>
    <dbReference type="NCBI Taxonomy" id="706434"/>
    <lineage>
        <taxon>Bacteria</taxon>
        <taxon>Bacillati</taxon>
        <taxon>Bacillota</taxon>
        <taxon>Negativicutes</taxon>
        <taxon>Veillonellales</taxon>
        <taxon>Veillonellaceae</taxon>
        <taxon>Megasphaera</taxon>
    </lineage>
</organism>
<dbReference type="InterPro" id="IPR011060">
    <property type="entry name" value="RibuloseP-bd_barrel"/>
</dbReference>
<dbReference type="Gene3D" id="3.20.20.70">
    <property type="entry name" value="Aldolase class I"/>
    <property type="match status" value="1"/>
</dbReference>
<evidence type="ECO:0000256" key="4">
    <source>
        <dbReference type="ARBA" id="ARBA00022272"/>
    </source>
</evidence>
<dbReference type="Pfam" id="PF00697">
    <property type="entry name" value="PRAI"/>
    <property type="match status" value="1"/>
</dbReference>
<dbReference type="InterPro" id="IPR001240">
    <property type="entry name" value="PRAI_dom"/>
</dbReference>
<dbReference type="HAMAP" id="MF_00135">
    <property type="entry name" value="PRAI"/>
    <property type="match status" value="1"/>
</dbReference>
<evidence type="ECO:0000256" key="7">
    <source>
        <dbReference type="ARBA" id="ARBA00023141"/>
    </source>
</evidence>
<dbReference type="EC" id="5.3.1.24" evidence="3 9"/>
<keyword evidence="5 9" id="KW-0028">Amino-acid biosynthesis</keyword>
<name>E2ZBI8_9FIRM</name>
<dbReference type="RefSeq" id="WP_006941835.1">
    <property type="nucleotide sequence ID" value="NZ_GL538208.1"/>
</dbReference>
<evidence type="ECO:0000256" key="5">
    <source>
        <dbReference type="ARBA" id="ARBA00022605"/>
    </source>
</evidence>
<dbReference type="OrthoDB" id="9786954at2"/>
<feature type="domain" description="N-(5'phosphoribosyl) anthranilate isomerase (PRAI)" evidence="10">
    <location>
        <begin position="3"/>
        <end position="191"/>
    </location>
</feature>
<keyword evidence="6 9" id="KW-0822">Tryptophan biosynthesis</keyword>
<keyword evidence="7 9" id="KW-0057">Aromatic amino acid biosynthesis</keyword>
<dbReference type="GO" id="GO:0004640">
    <property type="term" value="F:phosphoribosylanthranilate isomerase activity"/>
    <property type="evidence" value="ECO:0007669"/>
    <property type="project" value="UniProtKB-UniRule"/>
</dbReference>
<gene>
    <name evidence="9 11" type="primary">trpF</name>
    <name evidence="11" type="ORF">HMPREF9429_00815</name>
</gene>
<dbReference type="GO" id="GO:0000162">
    <property type="term" value="P:L-tryptophan biosynthetic process"/>
    <property type="evidence" value="ECO:0007669"/>
    <property type="project" value="UniProtKB-UniRule"/>
</dbReference>
<dbReference type="SUPFAM" id="SSF51366">
    <property type="entry name" value="Ribulose-phoshate binding barrel"/>
    <property type="match status" value="1"/>
</dbReference>